<protein>
    <recommendedName>
        <fullName evidence="1">Mutator-like transposase domain-containing protein</fullName>
    </recommendedName>
</protein>
<dbReference type="Proteomes" id="UP001153636">
    <property type="component" value="Chromosome 10"/>
</dbReference>
<name>A0A9P0CK13_9CUCU</name>
<evidence type="ECO:0000259" key="1">
    <source>
        <dbReference type="Pfam" id="PF20700"/>
    </source>
</evidence>
<dbReference type="Pfam" id="PF20700">
    <property type="entry name" value="Mutator"/>
    <property type="match status" value="1"/>
</dbReference>
<reference evidence="2" key="1">
    <citation type="submission" date="2022-01" db="EMBL/GenBank/DDBJ databases">
        <authorList>
            <person name="King R."/>
        </authorList>
    </citation>
    <scope>NUCLEOTIDE SEQUENCE</scope>
</reference>
<sequence>MRLLGVGYEGLMDMGHGFALNTYDTILENIHSASSAVFDTVLSIAVNQEKEILQEQGKAENEFTISGGGTCKKRGFSSLFGVSTLITKYTVKVVDSCVMNSFCAGYNLLENKKNSDPVGYAGWLAGSEENCTANHTGISGKMEIDAVVKMVSRSVNKHQVRYTTYIGDGDSKTFKGILKAEPYGKDVVKKECVGLVEKRMGTRLRNAKKSNKAIGGKGAGKLTDKLIGEMTKYYGLAIRRHPESIEEIRKDIWATFYHKISTDSNPQHQNCPAGESIWCKWRRAEFLGKAEQFKHDKPPLSEAV</sequence>
<proteinExistence type="predicted"/>
<dbReference type="OrthoDB" id="10069847at2759"/>
<dbReference type="EMBL" id="OV651822">
    <property type="protein sequence ID" value="CAH1100554.1"/>
    <property type="molecule type" value="Genomic_DNA"/>
</dbReference>
<evidence type="ECO:0000313" key="2">
    <source>
        <dbReference type="EMBL" id="CAH1100554.1"/>
    </source>
</evidence>
<gene>
    <name evidence="2" type="ORF">PSYICH_LOCUS2129</name>
</gene>
<organism evidence="2 3">
    <name type="scientific">Psylliodes chrysocephalus</name>
    <dbReference type="NCBI Taxonomy" id="3402493"/>
    <lineage>
        <taxon>Eukaryota</taxon>
        <taxon>Metazoa</taxon>
        <taxon>Ecdysozoa</taxon>
        <taxon>Arthropoda</taxon>
        <taxon>Hexapoda</taxon>
        <taxon>Insecta</taxon>
        <taxon>Pterygota</taxon>
        <taxon>Neoptera</taxon>
        <taxon>Endopterygota</taxon>
        <taxon>Coleoptera</taxon>
        <taxon>Polyphaga</taxon>
        <taxon>Cucujiformia</taxon>
        <taxon>Chrysomeloidea</taxon>
        <taxon>Chrysomelidae</taxon>
        <taxon>Galerucinae</taxon>
        <taxon>Alticini</taxon>
        <taxon>Psylliodes</taxon>
    </lineage>
</organism>
<keyword evidence="3" id="KW-1185">Reference proteome</keyword>
<dbReference type="InterPro" id="IPR049012">
    <property type="entry name" value="Mutator_transp_dom"/>
</dbReference>
<feature type="domain" description="Mutator-like transposase" evidence="1">
    <location>
        <begin position="21"/>
        <end position="279"/>
    </location>
</feature>
<accession>A0A9P0CK13</accession>
<dbReference type="AlphaFoldDB" id="A0A9P0CK13"/>
<evidence type="ECO:0000313" key="3">
    <source>
        <dbReference type="Proteomes" id="UP001153636"/>
    </source>
</evidence>